<evidence type="ECO:0000256" key="9">
    <source>
        <dbReference type="RuleBase" id="RU000336"/>
    </source>
</evidence>
<evidence type="ECO:0000313" key="12">
    <source>
        <dbReference type="EMBL" id="QNE90162.1"/>
    </source>
</evidence>
<evidence type="ECO:0000256" key="2">
    <source>
        <dbReference type="ARBA" id="ARBA00022723"/>
    </source>
</evidence>
<dbReference type="Pfam" id="PF01336">
    <property type="entry name" value="tRNA_anti-codon"/>
    <property type="match status" value="1"/>
</dbReference>
<dbReference type="GO" id="GO:0005829">
    <property type="term" value="C:cytosol"/>
    <property type="evidence" value="ECO:0007669"/>
    <property type="project" value="TreeGrafter"/>
</dbReference>
<dbReference type="EMBL" id="CP059404">
    <property type="protein sequence ID" value="QNE90162.1"/>
    <property type="molecule type" value="Genomic_DNA"/>
</dbReference>
<proteinExistence type="inferred from homology"/>
<comment type="cofactor">
    <cofactor evidence="8 9">
        <name>Mg(2+)</name>
        <dbReference type="ChEBI" id="CHEBI:18420"/>
    </cofactor>
    <text evidence="8 9">Binds 3 Mg(2+) ions per subunit.</text>
</comment>
<evidence type="ECO:0000256" key="5">
    <source>
        <dbReference type="ARBA" id="ARBA00022842"/>
    </source>
</evidence>
<dbReference type="CDD" id="cd04322">
    <property type="entry name" value="LysRS_N"/>
    <property type="match status" value="1"/>
</dbReference>
<protein>
    <recommendedName>
        <fullName evidence="8">Lysine--tRNA ligase</fullName>
        <ecNumber evidence="8">6.1.1.6</ecNumber>
    </recommendedName>
    <alternativeName>
        <fullName evidence="8">Lysyl-tRNA synthetase</fullName>
        <shortName evidence="8">LysRS</shortName>
    </alternativeName>
</protein>
<evidence type="ECO:0000256" key="10">
    <source>
        <dbReference type="SAM" id="MobiDB-lite"/>
    </source>
</evidence>
<dbReference type="InterPro" id="IPR004364">
    <property type="entry name" value="Aa-tRNA-synt_II"/>
</dbReference>
<keyword evidence="8" id="KW-0963">Cytoplasm</keyword>
<evidence type="ECO:0000313" key="13">
    <source>
        <dbReference type="Proteomes" id="UP000515743"/>
    </source>
</evidence>
<dbReference type="InterPro" id="IPR004365">
    <property type="entry name" value="NA-bd_OB_tRNA"/>
</dbReference>
<keyword evidence="5 8" id="KW-0460">Magnesium</keyword>
<name>A0A7G7CRE6_9CORY</name>
<keyword evidence="8" id="KW-0648">Protein biosynthesis</keyword>
<dbReference type="InterPro" id="IPR006195">
    <property type="entry name" value="aa-tRNA-synth_II"/>
</dbReference>
<sequence length="561" mass="62215">MFPKWRVSGGGTTERHPDPVPAPASLSATLKGVTEQKTTDNNPTAELPEQLRIRRDKRERLIASGTDAYPVAVPRDLSLRELREQFQAVPEDYDGEKVDGVTYLTPGEETDVVKSIAGRLIFMRNTGKLCFATLQDGDGTQVQAMLSLAEVGEDALAAWKSDVDLGDFISVTGRVISSRRGELSIMATSWTMASKAVRPLPVSFADLAEDTRVRQRYNDLIVREDARKNAMTRIKVMRALRHYLEDRGFLEIETPMLQTLHGGAAARPFVTHSNALDIDLYLRIAPELYLKRAVVGGIDKVFEVNRNFRNEGVDSSHSPEFAMLEFYEAWGDYNTGADTTRELIQSVARAVFGSTTVTLSDGTEYDLGGDSWPELDMYESLNEALARKFPGQPEVTIESTVDELKGIADAIGLKVPEKGGWGHGKLVEEIWELLCEDQLEGPIFVKNFPVETSPLTRDHREKPGVTEKWDLYVRGFELATGYSELVDPVIQRERFEDQARLAANGDDEAMVLDEDFLAAMEQGMPPSAGVGMGIDRLLMALTGLGIRETVLFPMVKPEPKA</sequence>
<dbReference type="InterPro" id="IPR045864">
    <property type="entry name" value="aa-tRNA-synth_II/BPL/LPL"/>
</dbReference>
<feature type="domain" description="Aminoacyl-transfer RNA synthetases class-II family profile" evidence="11">
    <location>
        <begin position="235"/>
        <end position="557"/>
    </location>
</feature>
<comment type="subunit">
    <text evidence="8">Homodimer.</text>
</comment>
<dbReference type="GO" id="GO:0006430">
    <property type="term" value="P:lysyl-tRNA aminoacylation"/>
    <property type="evidence" value="ECO:0007669"/>
    <property type="project" value="UniProtKB-UniRule"/>
</dbReference>
<evidence type="ECO:0000256" key="7">
    <source>
        <dbReference type="ARBA" id="ARBA00048573"/>
    </source>
</evidence>
<keyword evidence="1 8" id="KW-0436">Ligase</keyword>
<dbReference type="GO" id="GO:0005524">
    <property type="term" value="F:ATP binding"/>
    <property type="evidence" value="ECO:0007669"/>
    <property type="project" value="UniProtKB-UniRule"/>
</dbReference>
<dbReference type="PANTHER" id="PTHR42918:SF15">
    <property type="entry name" value="LYSINE--TRNA LIGASE, CHLOROPLASTIC_MITOCHONDRIAL"/>
    <property type="match status" value="1"/>
</dbReference>
<dbReference type="GO" id="GO:0000049">
    <property type="term" value="F:tRNA binding"/>
    <property type="evidence" value="ECO:0007669"/>
    <property type="project" value="TreeGrafter"/>
</dbReference>
<evidence type="ECO:0000256" key="3">
    <source>
        <dbReference type="ARBA" id="ARBA00022741"/>
    </source>
</evidence>
<keyword evidence="4 8" id="KW-0067">ATP-binding</keyword>
<evidence type="ECO:0000256" key="8">
    <source>
        <dbReference type="HAMAP-Rule" id="MF_00252"/>
    </source>
</evidence>
<dbReference type="InterPro" id="IPR012340">
    <property type="entry name" value="NA-bd_OB-fold"/>
</dbReference>
<keyword evidence="3 8" id="KW-0547">Nucleotide-binding</keyword>
<dbReference type="PROSITE" id="PS50862">
    <property type="entry name" value="AA_TRNA_LIGASE_II"/>
    <property type="match status" value="1"/>
</dbReference>
<keyword evidence="2 8" id="KW-0479">Metal-binding</keyword>
<dbReference type="NCBIfam" id="NF001756">
    <property type="entry name" value="PRK00484.1"/>
    <property type="match status" value="1"/>
</dbReference>
<evidence type="ECO:0000259" key="11">
    <source>
        <dbReference type="PROSITE" id="PS50862"/>
    </source>
</evidence>
<organism evidence="12 13">
    <name type="scientific">Corynebacterium incognita</name>
    <dbReference type="NCBI Taxonomy" id="2754725"/>
    <lineage>
        <taxon>Bacteria</taxon>
        <taxon>Bacillati</taxon>
        <taxon>Actinomycetota</taxon>
        <taxon>Actinomycetes</taxon>
        <taxon>Mycobacteriales</taxon>
        <taxon>Corynebacteriaceae</taxon>
        <taxon>Corynebacterium</taxon>
    </lineage>
</organism>
<evidence type="ECO:0000256" key="1">
    <source>
        <dbReference type="ARBA" id="ARBA00022598"/>
    </source>
</evidence>
<dbReference type="AlphaFoldDB" id="A0A7G7CRE6"/>
<dbReference type="EC" id="6.1.1.6" evidence="8"/>
<dbReference type="Pfam" id="PF00152">
    <property type="entry name" value="tRNA-synt_2"/>
    <property type="match status" value="1"/>
</dbReference>
<reference evidence="12 13" key="1">
    <citation type="submission" date="2020-07" db="EMBL/GenBank/DDBJ databases">
        <title>Complete genome and description of Corynebacterium incognita strain Marseille-Q3630 sp. nov.</title>
        <authorList>
            <person name="Boxberger M."/>
        </authorList>
    </citation>
    <scope>NUCLEOTIDE SEQUENCE [LARGE SCALE GENOMIC DNA]</scope>
    <source>
        <strain evidence="12 13">Marseille-Q3630</strain>
    </source>
</reference>
<feature type="binding site" evidence="8">
    <location>
        <position position="470"/>
    </location>
    <ligand>
        <name>Mg(2+)</name>
        <dbReference type="ChEBI" id="CHEBI:18420"/>
        <label>1</label>
    </ligand>
</feature>
<feature type="region of interest" description="Disordered" evidence="10">
    <location>
        <begin position="1"/>
        <end position="45"/>
    </location>
</feature>
<comment type="similarity">
    <text evidence="8">Belongs to the class-II aminoacyl-tRNA synthetase family.</text>
</comment>
<dbReference type="Gene3D" id="2.40.50.140">
    <property type="entry name" value="Nucleic acid-binding proteins"/>
    <property type="match status" value="1"/>
</dbReference>
<evidence type="ECO:0000256" key="4">
    <source>
        <dbReference type="ARBA" id="ARBA00022840"/>
    </source>
</evidence>
<dbReference type="InterPro" id="IPR044136">
    <property type="entry name" value="Lys-tRNA-ligase_II_N"/>
</dbReference>
<comment type="subcellular location">
    <subcellularLocation>
        <location evidence="8">Cytoplasm</location>
    </subcellularLocation>
</comment>
<dbReference type="KEGG" id="cik:H0194_04030"/>
<keyword evidence="13" id="KW-1185">Reference proteome</keyword>
<comment type="catalytic activity">
    <reaction evidence="7 8 9">
        <text>tRNA(Lys) + L-lysine + ATP = L-lysyl-tRNA(Lys) + AMP + diphosphate</text>
        <dbReference type="Rhea" id="RHEA:20792"/>
        <dbReference type="Rhea" id="RHEA-COMP:9696"/>
        <dbReference type="Rhea" id="RHEA-COMP:9697"/>
        <dbReference type="ChEBI" id="CHEBI:30616"/>
        <dbReference type="ChEBI" id="CHEBI:32551"/>
        <dbReference type="ChEBI" id="CHEBI:33019"/>
        <dbReference type="ChEBI" id="CHEBI:78442"/>
        <dbReference type="ChEBI" id="CHEBI:78529"/>
        <dbReference type="ChEBI" id="CHEBI:456215"/>
        <dbReference type="EC" id="6.1.1.6"/>
    </reaction>
</comment>
<dbReference type="Gene3D" id="3.30.930.10">
    <property type="entry name" value="Bira Bifunctional Protein, Domain 2"/>
    <property type="match status" value="1"/>
</dbReference>
<dbReference type="Proteomes" id="UP000515743">
    <property type="component" value="Chromosome"/>
</dbReference>
<feature type="binding site" evidence="8">
    <location>
        <position position="477"/>
    </location>
    <ligand>
        <name>Mg(2+)</name>
        <dbReference type="ChEBI" id="CHEBI:18420"/>
        <label>1</label>
    </ligand>
</feature>
<accession>A0A7G7CRE6</accession>
<dbReference type="NCBIfam" id="TIGR00499">
    <property type="entry name" value="lysS_bact"/>
    <property type="match status" value="1"/>
</dbReference>
<keyword evidence="6 8" id="KW-0030">Aminoacyl-tRNA synthetase</keyword>
<feature type="binding site" evidence="8">
    <location>
        <position position="477"/>
    </location>
    <ligand>
        <name>Mg(2+)</name>
        <dbReference type="ChEBI" id="CHEBI:18420"/>
        <label>2</label>
    </ligand>
</feature>
<dbReference type="SUPFAM" id="SSF55681">
    <property type="entry name" value="Class II aaRS and biotin synthetases"/>
    <property type="match status" value="1"/>
</dbReference>
<dbReference type="InterPro" id="IPR018149">
    <property type="entry name" value="Lys-tRNA-synth_II_C"/>
</dbReference>
<feature type="compositionally biased region" description="Polar residues" evidence="10">
    <location>
        <begin position="35"/>
        <end position="44"/>
    </location>
</feature>
<gene>
    <name evidence="8 12" type="primary">lysS</name>
    <name evidence="12" type="ORF">H0194_04030</name>
</gene>
<dbReference type="InterPro" id="IPR002313">
    <property type="entry name" value="Lys-tRNA-ligase_II"/>
</dbReference>
<dbReference type="PANTHER" id="PTHR42918">
    <property type="entry name" value="LYSYL-TRNA SYNTHETASE"/>
    <property type="match status" value="1"/>
</dbReference>
<evidence type="ECO:0000256" key="6">
    <source>
        <dbReference type="ARBA" id="ARBA00023146"/>
    </source>
</evidence>
<dbReference type="SUPFAM" id="SSF50249">
    <property type="entry name" value="Nucleic acid-binding proteins"/>
    <property type="match status" value="1"/>
</dbReference>
<dbReference type="GO" id="GO:0004824">
    <property type="term" value="F:lysine-tRNA ligase activity"/>
    <property type="evidence" value="ECO:0007669"/>
    <property type="project" value="UniProtKB-UniRule"/>
</dbReference>
<dbReference type="HAMAP" id="MF_00252">
    <property type="entry name" value="Lys_tRNA_synth_class2"/>
    <property type="match status" value="1"/>
</dbReference>
<dbReference type="PRINTS" id="PR00982">
    <property type="entry name" value="TRNASYNTHLYS"/>
</dbReference>
<dbReference type="GO" id="GO:0000287">
    <property type="term" value="F:magnesium ion binding"/>
    <property type="evidence" value="ECO:0007669"/>
    <property type="project" value="UniProtKB-UniRule"/>
</dbReference>